<feature type="chain" id="PRO_5045120455" evidence="10">
    <location>
        <begin position="18"/>
        <end position="4147"/>
    </location>
</feature>
<keyword evidence="6" id="KW-0445">Lipid transport</keyword>
<dbReference type="Proteomes" id="UP000694888">
    <property type="component" value="Unplaced"/>
</dbReference>
<dbReference type="Gene3D" id="2.20.80.10">
    <property type="entry name" value="Lipovitellin-phosvitin complex, chain A, domain 4"/>
    <property type="match status" value="1"/>
</dbReference>
<evidence type="ECO:0000256" key="5">
    <source>
        <dbReference type="ARBA" id="ARBA00022761"/>
    </source>
</evidence>
<evidence type="ECO:0000256" key="9">
    <source>
        <dbReference type="PROSITE-ProRule" id="PRU00557"/>
    </source>
</evidence>
<keyword evidence="8" id="KW-0325">Glycoprotein</keyword>
<dbReference type="Gene3D" id="1.25.10.20">
    <property type="entry name" value="Vitellinogen, superhelical"/>
    <property type="match status" value="1"/>
</dbReference>
<feature type="signal peptide" evidence="10">
    <location>
        <begin position="1"/>
        <end position="17"/>
    </location>
</feature>
<evidence type="ECO:0000256" key="10">
    <source>
        <dbReference type="SAM" id="SignalP"/>
    </source>
</evidence>
<organism evidence="13 14">
    <name type="scientific">Aplysia californica</name>
    <name type="common">California sea hare</name>
    <dbReference type="NCBI Taxonomy" id="6500"/>
    <lineage>
        <taxon>Eukaryota</taxon>
        <taxon>Metazoa</taxon>
        <taxon>Spiralia</taxon>
        <taxon>Lophotrochozoa</taxon>
        <taxon>Mollusca</taxon>
        <taxon>Gastropoda</taxon>
        <taxon>Heterobranchia</taxon>
        <taxon>Euthyneura</taxon>
        <taxon>Tectipleura</taxon>
        <taxon>Aplysiida</taxon>
        <taxon>Aplysioidea</taxon>
        <taxon>Aplysiidae</taxon>
        <taxon>Aplysia</taxon>
    </lineage>
</organism>
<evidence type="ECO:0000313" key="13">
    <source>
        <dbReference type="Proteomes" id="UP000694888"/>
    </source>
</evidence>
<dbReference type="RefSeq" id="XP_012942139.1">
    <property type="nucleotide sequence ID" value="XM_013086685.2"/>
</dbReference>
<dbReference type="Pfam" id="PF00094">
    <property type="entry name" value="VWD"/>
    <property type="match status" value="1"/>
</dbReference>
<proteinExistence type="predicted"/>
<dbReference type="InterPro" id="IPR015816">
    <property type="entry name" value="Vitellinogen_b-sht_N"/>
</dbReference>
<dbReference type="PROSITE" id="PS51211">
    <property type="entry name" value="VITELLOGENIN"/>
    <property type="match status" value="1"/>
</dbReference>
<dbReference type="InterPro" id="IPR001747">
    <property type="entry name" value="Vitellogenin_N"/>
</dbReference>
<dbReference type="Gene3D" id="2.20.50.20">
    <property type="entry name" value="Lipovitellin. Chain A, domain 3"/>
    <property type="match status" value="1"/>
</dbReference>
<evidence type="ECO:0000256" key="1">
    <source>
        <dbReference type="ARBA" id="ARBA00004613"/>
    </source>
</evidence>
<keyword evidence="3" id="KW-0964">Secreted</keyword>
<evidence type="ECO:0000313" key="14">
    <source>
        <dbReference type="RefSeq" id="XP_012942139.1"/>
    </source>
</evidence>
<comment type="subcellular location">
    <subcellularLocation>
        <location evidence="1">Secreted</location>
    </subcellularLocation>
</comment>
<dbReference type="SUPFAM" id="SSF56968">
    <property type="entry name" value="Lipovitellin-phosvitin complex, beta-sheet shell regions"/>
    <property type="match status" value="2"/>
</dbReference>
<keyword evidence="2" id="KW-0813">Transport</keyword>
<dbReference type="GeneID" id="101857353"/>
<gene>
    <name evidence="14" type="primary">LOC101857353</name>
</gene>
<dbReference type="Pfam" id="PF06448">
    <property type="entry name" value="DUF1081"/>
    <property type="match status" value="1"/>
</dbReference>
<dbReference type="InterPro" id="IPR009454">
    <property type="entry name" value="Lipid_transpt_open_b-sht"/>
</dbReference>
<accession>A0ABM1A736</accession>
<dbReference type="InterPro" id="IPR015817">
    <property type="entry name" value="Vitellinogen_open_b-sht_sub1"/>
</dbReference>
<dbReference type="InterPro" id="IPR011030">
    <property type="entry name" value="Lipovitellin_superhlx_dom"/>
</dbReference>
<dbReference type="InterPro" id="IPR015255">
    <property type="entry name" value="Vitellinogen_open_b-sht"/>
</dbReference>
<dbReference type="SMART" id="SM00216">
    <property type="entry name" value="VWD"/>
    <property type="match status" value="1"/>
</dbReference>
<keyword evidence="13" id="KW-1185">Reference proteome</keyword>
<evidence type="ECO:0000259" key="12">
    <source>
        <dbReference type="PROSITE" id="PS51233"/>
    </source>
</evidence>
<dbReference type="InterPro" id="IPR015819">
    <property type="entry name" value="Lipid_transp_b-sht_shell"/>
</dbReference>
<keyword evidence="7" id="KW-1015">Disulfide bond</keyword>
<evidence type="ECO:0000256" key="4">
    <source>
        <dbReference type="ARBA" id="ARBA00022729"/>
    </source>
</evidence>
<reference evidence="14" key="1">
    <citation type="submission" date="2025-08" db="UniProtKB">
        <authorList>
            <consortium name="RefSeq"/>
        </authorList>
    </citation>
    <scope>IDENTIFICATION</scope>
</reference>
<evidence type="ECO:0000256" key="8">
    <source>
        <dbReference type="ARBA" id="ARBA00023180"/>
    </source>
</evidence>
<protein>
    <submittedName>
        <fullName evidence="14">Apolipophorins</fullName>
    </submittedName>
</protein>
<keyword evidence="5" id="KW-0758">Storage protein</keyword>
<evidence type="ECO:0000256" key="6">
    <source>
        <dbReference type="ARBA" id="ARBA00023055"/>
    </source>
</evidence>
<dbReference type="SMART" id="SM00638">
    <property type="entry name" value="LPD_N"/>
    <property type="match status" value="1"/>
</dbReference>
<dbReference type="Pfam" id="PF01347">
    <property type="entry name" value="Vitellogenin_N"/>
    <property type="match status" value="1"/>
</dbReference>
<dbReference type="SMART" id="SM01169">
    <property type="entry name" value="DUF1943"/>
    <property type="match status" value="1"/>
</dbReference>
<keyword evidence="4 10" id="KW-0732">Signal</keyword>
<dbReference type="PANTHER" id="PTHR23345:SF15">
    <property type="entry name" value="VITELLOGENIN 1-RELATED"/>
    <property type="match status" value="1"/>
</dbReference>
<dbReference type="Pfam" id="PF09172">
    <property type="entry name" value="Vit_open_b-sht"/>
    <property type="match status" value="1"/>
</dbReference>
<dbReference type="Gene3D" id="2.30.230.10">
    <property type="entry name" value="Lipovitellin, beta-sheet shell regions, chain A"/>
    <property type="match status" value="1"/>
</dbReference>
<dbReference type="PANTHER" id="PTHR23345">
    <property type="entry name" value="VITELLOGENIN-RELATED"/>
    <property type="match status" value="1"/>
</dbReference>
<sequence length="4147" mass="468380">MEAAALILLLVLPGTLAGPLDWTYNDFSGRSSSDECASRCTGTSKFQYDIGKTYQYKYDVTSETSLTGSGEGAARIEVAATASIHVLSKCELALTLSNVVFKTSEPDSTQLKELDDWDYKSVLEGSDLRFSFQDGKIEDLCPSPDDTVKSLNFKRGILSAFQNSMNQHERDESLQETDVTGTCRTQYTVDDKGLKSRKFTKVKDLLGCSDRQSYETFMQSTPFKLPNAIQSLPLLKGNHECKQIVAADGHLLSSSCTEALTFRPFSKKEAGAGTKTTQELQHLQTVPGTNVMKDTVTETTSLLFEHERKSAGDDKSWWPAREKLNTLCRLTVENIPSSAPGLFTDLVYLMRDLESAEIMSIAEGLHRGNICGDNKDKGKKFFFDAIPMLGTSHSVEVLVELLLGGHVSGVEAEMWILSFNFIHEPTEKMILDGKRLLKSDSLRKSSLLPVTSLINSYCRSHSCISNGDVRDVVNVLADILGKRCDSPDEDLVLLALRAARNMGQSHELAPVLSSCMEASENSMAKRVFAAEAFRGVSCDVTDRKALMDTFMNKGEDSELRIAAYLSLMQCPTEVILSEVRKALEKESVNQVGSFVWTHLTNLLRTSSPQKQGIREILEDEKLKKEFNMDKRKYSRNYELSFFSERYGAGAMAESNVVFSSSSFIPRSAMLNLTVDMLGQSVNVLEVGGRVQGLELLLQKYMGSFFSGEENKGKSGPSSSCVRQQKMDKMKDKFAVSKDDLEASFYVRMFGNELGFEHLSGEELMNIKDKFNLKTIMKTLAKGDDISFTKSAMFMDSSVAVPTIAGMALRLSVNGTATVELVANGKIDMRKISRKNMAANFNFRPSAAVQLSGLMSVEAGAARSGLRMTTTLHTTSATTGSLDLTNGQVVSVDFDTPVEKMELLDVKSEFFILHTEAEKSVEMKQNSLVSKRTCSPDMLLKVTGYEVCGEFSFMRPATPETSPYFPLTGPVKLSLTLDKKDAPSGFKLVAKQVQNTDTSEFHLLVDTPRSNQDRKLTVDYFLDQRAKSLEAELATPWKKMLVKGAYTVGDDTRLLSASVVVDGREYELLTQLDKDAKGSKVKWTPTFKLSRPQDSKILAKVPVQFKVTGSVEVDKKYQDVSADITINSGLKPDPIQLKGNYINKEKQKTLFGSVKLGVKDTYSGTLQLLNVGGKQAKSLKLQPTILFSSPEARLFLLSGSVDHKKDKITKGNLQVTMDNILKKPAVLEFKVTKQKKTRSDKYKGTGKVTSDIISMKARGTMTTQSGEAIKKGSLLNGKMTVDYNFHVLKNKSMRKNHVVFSTKVYDRSTKALRKYDVNLNMDNKKYPEGSFVTNTELSHKATLSKVMFSMTQGAKAQLLKDKSKMTTLGATLYHIIDPESADIRYDLQVIHPPKNIEYEVKGKHEHKLGKQFSFETYTNIIYAKRKSIEFRLQGENTGKKSSLDYRGLLELSFPDFKIRGKTVDARSYKIASNLQRTPEKEYIHTINLRVNNKDKHNLVTKFKKMRGGFFDLYSQAQVGGEKPATMTVELSRGEKLVKAVLDFMSTERKYEYEVSSETLGERYYLNTWNFKSPERRVKGSLEGFQQEDNEYTVKMIQAWDADRQPDQKIDLLASLTVLNENNKRKHEANILVNTPFEGYKIFQYRDLQEANNTFAKQELKVIWAVEENELSYSTWVHLPLSAERVEMTFDLVTPADVLRKFNVEINHKMDGTKHLSTKVKSVYNKDDVAVKVLYSNKEHNNKKKLDVSLIVSSTSLPQIKNVALTLKYNDMKKRIKTQAAYTRNGDQYTGTMISQYSKVESLWLVQSSLDVTFPSERPLTMNLKMIPSKVGNDGKLMNFSLSLDWKPEYNFDVKAGAKYSVTGEDTAYDVDIKLPLEKMKRIEYFARTEQKGMKGHYFYRFNEDPKTTYDTKYMLSKTETEIDYTAGKITFTLRALYSKFPYTVYTQTTWPGEKSPSEKKIVFDGSVDENTFSGWSATAKLVTPFEEAQNVNIRGDVKKMTETDWNLDGEISVGVREKITITSTVDAEKWQRINAEIRTPYKEMTSLSVGHNLVEKDGVYSSESHLEVQPVFNRVKVEQTLTLKPDISMKYKMLLPNTEFKFIEVSLDHKEQRRGVKTHVNVKYHPTQEIDLLFKTKFNKNRFPDNTKVFLDLRTPFEVLPTFNFKTTLDKDADKWLGNLDLKTGAKQLEYLKVNVEQASSETSCHSDFTVESSVFKTVSAGMHFDWGDLAAVNLTLDAPRVGRSVLGFRKKSKSWTDFQSKVFMEINENDLDMDIGLKHEEKETKAWLSYVYPGADKSYIKTSVHRIGDSPRDFDVGGFLQVGRDTKPYNVSMQYSNTPAKFALGTTFESPYTKALSYLLSGESQSNGGHDSKVYVKYGERLFLDTMSSVKLRDASVVYKVSTEYKFEESSHKSGTTLKADWSKMGEEVFMESYANEYWVKAEMTHTKAKSNEKGQETVDLLVFTPFEGYKDIGLHAAVMAKPEHFNGKCNLEYTDDKEAVLTFDLAKTTKNKVAVKADLALPIEGYKKNTLVYSQISRRNKFEADGEVVTGKNERIAGKVEFLNKKNFKLTLSGPVEKFESLVVSGKYDQTELKVEGDANLKLAMNPAPVTLDFNVHINNEPVLIDLKLKSPYDEVKMVDLDVKHWGREWKQFRTVATLESNRIGLVKSETKWRFVSTSDMEGSTSLSSPLKNLENARLVFSNKDSSKGKTSHLEIGWSKDQEITSDLDWSISESSWKERARVKLDVATTLEQFRKAGVALTHVYGNKNIQDSVKIHHNGKTHLDADINYDYSDRHQGTVEIRSPRPITVEGSGSLGTKAFDGKLKFNWDKRNPEGHIEMETEYADKSESQNVDKSFKFKVFNPARVMGVDCSFKQSDKELLSAGLITWNQQKGKTFSYDIGWNDRTSRYSKMYEGHAKLGVPERSVKVQSSFSDSGTKQSASSAVFWDADKDETKKVTMSTTVESKDKTKRVVLNVNLPNINKQLNLGVTSKGGYGTTLLDTKAELSYSSDPSKMITITSKVSNQELLSDKFYNYTVELGFMHPVTGIDMQLTSHMGSTENMCSTGSRLTFDTARRETKTLEFRAQLDKARKNMEIQVVTPIKDVRVEGRLDNKRGRQHAVWRSFEEGKQTMRLDLAIDRQRRNMDVEFNYDQDDPDKMVTLSGRYINDSAVQMDLITYQTKGQFTSESMIAVRLNSSNILHTRITWRPTLLDELQTFLSTKVTAFSYIAMQTFNDASTSVGTEVKAKYVLMSKELGSELEQVFSLMEKEMESLNGQLGALNTQIRRAYLRNDLHIKDMGDQAKAAFKEIMTEMNNLMMNYRSYHVKVTQAAKDWLADLSSFPVAQRYNSAVQGLVRGIRGVRSALDEALTEVGLGMKKFSKVSHQWYMTLSRDLDNRLNSYERLMNKLPEVQKLMAQQAEPSKQGGESLIHPSHMYSQLYLQGHRILQDQFHDLMARPEFLHAHAMASEVHLQFQFWNADKSLANGVRRLLELSKNLVLMQLKQLKNSLMELDKNRVIVFDPQRGELQVEVYLPFPLKSLAEVPKIKPGKYAAKLKELTQIELPTTDGMLWDTYYNYVPSVETSEWVPPFDGSAYLIGSQHYLTFDKHQYDFMSQCSHVLARDMLNDSFSIVVNYGKRPRHSGVKSLCFHVENSINFEIANDYKLTINKKEAEMPFISDKVKIFHEGDFVRVEYVGGFEALLNPKLDLYKVTVSGWYHGRLAGMLGAYDNEPDNDMMTSSTWDSLEVNRKSCNKKNVAVTPDSNTKTDKRCLQYFQESSKFRACFKQVDPSHFGQMCQTYLDSMSVEEAVRRATEQYRFVCQGYGIFMGPASEYAPCASKKPFEVDRRDALYQSADVLFVVEDSECNKWASSSLSTMATEVNKALEYAGMKENRFGLEGYGSREMSAPTARTINGQMFGEALLFLRAVETLKLEKSDEEGSIYEAVQMAMKYPFRPGVAKVLVLAPCSACEVGILESQLAYSLRSQGFSVHILQEQGFSYSEEGTNRPATYRVYGLDNSKTFTNHISDSSVRPLDVERNRPEDYCSSIAQVTSGAVFDTTHLNGKSGVKQEFIKSFAHRVGWDTKLPQCQRCSCNADSGNVECKLCNASPILNNIPLQPVSLPRALGYLRDVNYDVKKYLGFNK</sequence>
<feature type="domain" description="Vitellogenin" evidence="11">
    <location>
        <begin position="48"/>
        <end position="668"/>
    </location>
</feature>
<evidence type="ECO:0000259" key="11">
    <source>
        <dbReference type="PROSITE" id="PS51211"/>
    </source>
</evidence>
<dbReference type="InterPro" id="IPR050733">
    <property type="entry name" value="Vitellogenin/Apolipophorin"/>
</dbReference>
<name>A0ABM1A736_APLCA</name>
<evidence type="ECO:0000256" key="7">
    <source>
        <dbReference type="ARBA" id="ARBA00023157"/>
    </source>
</evidence>
<dbReference type="InterPro" id="IPR001846">
    <property type="entry name" value="VWF_type-D"/>
</dbReference>
<dbReference type="SUPFAM" id="SSF48431">
    <property type="entry name" value="Lipovitellin-phosvitin complex, superhelical domain"/>
    <property type="match status" value="1"/>
</dbReference>
<evidence type="ECO:0000256" key="3">
    <source>
        <dbReference type="ARBA" id="ARBA00022525"/>
    </source>
</evidence>
<evidence type="ECO:0000256" key="2">
    <source>
        <dbReference type="ARBA" id="ARBA00022448"/>
    </source>
</evidence>
<dbReference type="PROSITE" id="PS51233">
    <property type="entry name" value="VWFD"/>
    <property type="match status" value="1"/>
</dbReference>
<comment type="caution">
    <text evidence="9">Lacks conserved residue(s) required for the propagation of feature annotation.</text>
</comment>
<feature type="domain" description="VWFD" evidence="12">
    <location>
        <begin position="3595"/>
        <end position="3775"/>
    </location>
</feature>